<evidence type="ECO:0000256" key="3">
    <source>
        <dbReference type="ARBA" id="ARBA00022679"/>
    </source>
</evidence>
<keyword evidence="1 5" id="KW-0032">Aminotransferase</keyword>
<feature type="binding site" evidence="5">
    <location>
        <position position="275"/>
    </location>
    <ligand>
        <name>N(2)-acetyl-L-ornithine</name>
        <dbReference type="ChEBI" id="CHEBI:57805"/>
    </ligand>
</feature>
<feature type="binding site" evidence="5">
    <location>
        <position position="276"/>
    </location>
    <ligand>
        <name>pyridoxal 5'-phosphate</name>
        <dbReference type="ChEBI" id="CHEBI:597326"/>
    </ligand>
</feature>
<comment type="pathway">
    <text evidence="5">Amino-acid biosynthesis; L-arginine biosynthesis; N(2)-acetyl-L-ornithine from L-glutamate: step 4/4.</text>
</comment>
<name>G5JUR9_9STRE</name>
<dbReference type="InterPro" id="IPR015422">
    <property type="entry name" value="PyrdxlP-dep_Trfase_small"/>
</dbReference>
<dbReference type="PROSITE" id="PS00600">
    <property type="entry name" value="AA_TRANSFER_CLASS_3"/>
    <property type="match status" value="1"/>
</dbReference>
<proteinExistence type="inferred from homology"/>
<dbReference type="InterPro" id="IPR015421">
    <property type="entry name" value="PyrdxlP-dep_Trfase_major"/>
</dbReference>
<dbReference type="AlphaFoldDB" id="G5JUR9"/>
<dbReference type="InterPro" id="IPR004636">
    <property type="entry name" value="AcOrn/SuccOrn_fam"/>
</dbReference>
<dbReference type="CDD" id="cd00610">
    <property type="entry name" value="OAT_like"/>
    <property type="match status" value="1"/>
</dbReference>
<dbReference type="HAMAP" id="MF_01107">
    <property type="entry name" value="ArgD_aminotrans_3"/>
    <property type="match status" value="1"/>
</dbReference>
<dbReference type="EMBL" id="AEUW02000001">
    <property type="protein sequence ID" value="EHJ52568.1"/>
    <property type="molecule type" value="Genomic_DNA"/>
</dbReference>
<dbReference type="InterPro" id="IPR015424">
    <property type="entry name" value="PyrdxlP-dep_Trfase"/>
</dbReference>
<feature type="binding site" evidence="5">
    <location>
        <position position="133"/>
    </location>
    <ligand>
        <name>pyridoxal 5'-phosphate</name>
        <dbReference type="ChEBI" id="CHEBI:597326"/>
    </ligand>
</feature>
<comment type="caution">
    <text evidence="6">The sequence shown here is derived from an EMBL/GenBank/DDBJ whole genome shotgun (WGS) entry which is preliminary data.</text>
</comment>
<dbReference type="NCBIfam" id="TIGR00707">
    <property type="entry name" value="argD"/>
    <property type="match status" value="1"/>
</dbReference>
<keyword evidence="4 5" id="KW-0663">Pyridoxal phosphate</keyword>
<reference evidence="6 7" key="1">
    <citation type="journal article" date="2014" name="Int. J. Syst. Evol. Microbiol.">
        <title>Phylogenomics and the dynamic genome evolution of the genus Streptococcus.</title>
        <authorList>
            <consortium name="The Broad Institute Genome Sequencing Platform"/>
            <person name="Richards V.P."/>
            <person name="Palmer S.R."/>
            <person name="Pavinski Bitar P.D."/>
            <person name="Qin X."/>
            <person name="Weinstock G.M."/>
            <person name="Highlander S.K."/>
            <person name="Town C.D."/>
            <person name="Burne R.A."/>
            <person name="Stanhope M.J."/>
        </authorList>
    </citation>
    <scope>NUCLEOTIDE SEQUENCE [LARGE SCALE GENOMIC DNA]</scope>
    <source>
        <strain evidence="6 7">NCTC 11558</strain>
    </source>
</reference>
<dbReference type="InterPro" id="IPR049704">
    <property type="entry name" value="Aminotrans_3_PPA_site"/>
</dbReference>
<keyword evidence="2 5" id="KW-0028">Amino-acid biosynthesis</keyword>
<dbReference type="UniPathway" id="UPA00068">
    <property type="reaction ID" value="UER00109"/>
</dbReference>
<dbReference type="GO" id="GO:0005737">
    <property type="term" value="C:cytoplasm"/>
    <property type="evidence" value="ECO:0007669"/>
    <property type="project" value="UniProtKB-SubCell"/>
</dbReference>
<dbReference type="InterPro" id="IPR050103">
    <property type="entry name" value="Class-III_PLP-dep_AT"/>
</dbReference>
<comment type="subcellular location">
    <subcellularLocation>
        <location evidence="5">Cytoplasm</location>
    </subcellularLocation>
</comment>
<dbReference type="GO" id="GO:0003992">
    <property type="term" value="F:N2-acetyl-L-ornithine:2-oxoglutarate 5-aminotransferase activity"/>
    <property type="evidence" value="ECO:0007669"/>
    <property type="project" value="UniProtKB-UniRule"/>
</dbReference>
<dbReference type="SUPFAM" id="SSF53383">
    <property type="entry name" value="PLP-dependent transferases"/>
    <property type="match status" value="1"/>
</dbReference>
<evidence type="ECO:0000256" key="4">
    <source>
        <dbReference type="ARBA" id="ARBA00022898"/>
    </source>
</evidence>
<feature type="binding site" evidence="5">
    <location>
        <begin position="218"/>
        <end position="221"/>
    </location>
    <ligand>
        <name>pyridoxal 5'-phosphate</name>
        <dbReference type="ChEBI" id="CHEBI:597326"/>
    </ligand>
</feature>
<evidence type="ECO:0000313" key="6">
    <source>
        <dbReference type="EMBL" id="EHJ52568.1"/>
    </source>
</evidence>
<dbReference type="PANTHER" id="PTHR11986">
    <property type="entry name" value="AMINOTRANSFERASE CLASS III"/>
    <property type="match status" value="1"/>
</dbReference>
<dbReference type="Pfam" id="PF00202">
    <property type="entry name" value="Aminotran_3"/>
    <property type="match status" value="1"/>
</dbReference>
<dbReference type="Gene3D" id="3.40.640.10">
    <property type="entry name" value="Type I PLP-dependent aspartate aminotransferase-like (Major domain)"/>
    <property type="match status" value="1"/>
</dbReference>
<comment type="cofactor">
    <cofactor evidence="5">
        <name>pyridoxal 5'-phosphate</name>
        <dbReference type="ChEBI" id="CHEBI:597326"/>
    </cofactor>
    <text evidence="5">Binds 1 pyridoxal phosphate per subunit.</text>
</comment>
<keyword evidence="5" id="KW-0055">Arginine biosynthesis</keyword>
<dbReference type="NCBIfam" id="NF002797">
    <property type="entry name" value="PRK02936.1"/>
    <property type="match status" value="1"/>
</dbReference>
<dbReference type="eggNOG" id="COG4992">
    <property type="taxonomic scope" value="Bacteria"/>
</dbReference>
<evidence type="ECO:0000256" key="1">
    <source>
        <dbReference type="ARBA" id="ARBA00022576"/>
    </source>
</evidence>
<evidence type="ECO:0000256" key="5">
    <source>
        <dbReference type="HAMAP-Rule" id="MF_01107"/>
    </source>
</evidence>
<dbReference type="STRING" id="764298.STRMA_1059"/>
<evidence type="ECO:0000256" key="2">
    <source>
        <dbReference type="ARBA" id="ARBA00022605"/>
    </source>
</evidence>
<dbReference type="EC" id="2.6.1.11" evidence="5"/>
<feature type="binding site" evidence="5">
    <location>
        <position position="136"/>
    </location>
    <ligand>
        <name>N(2)-acetyl-L-ornithine</name>
        <dbReference type="ChEBI" id="CHEBI:57805"/>
    </ligand>
</feature>
<sequence>MFSGFLFVFWYWFMSQLFQNYQRGAIEFVKAEGNDLFDKQGKKYLDFSTGIGVTNLGFHPQVQAALQKQAEQIWHTPNLYQNSLQEAVAAKLIGDKDYLAFFCNSGAEANEAAIKLARKARAKQDIITFQNSFHGRTFGSMSATGQEKIKTGFGDLVPHFHYAIFNDLDSVKDLVTENTAAVMLELVQGESGIVPAKQDFVTALADYCQKKDLLLIVDEVQTGMGRTGKLYSFQHYGIEPDIFTLAKGLANGVPAGAMLAKEQLGAVFGPGSHGSTFGGNKLAMSASSAVLDIMTEDFFQQVRKHALYLQEQLKEALKDNPKVIQIRGLGYMIGIETRADLGQLVQAARDRGLLILTAGTDVIRLLPPLTLTKKEIDQGVAVLKDIFQ</sequence>
<dbReference type="Gene3D" id="3.90.1150.10">
    <property type="entry name" value="Aspartate Aminotransferase, domain 1"/>
    <property type="match status" value="1"/>
</dbReference>
<dbReference type="PIRSF" id="PIRSF000521">
    <property type="entry name" value="Transaminase_4ab_Lys_Orn"/>
    <property type="match status" value="1"/>
</dbReference>
<dbReference type="GO" id="GO:0042802">
    <property type="term" value="F:identical protein binding"/>
    <property type="evidence" value="ECO:0007669"/>
    <property type="project" value="TreeGrafter"/>
</dbReference>
<feature type="binding site" evidence="5">
    <location>
        <begin position="106"/>
        <end position="107"/>
    </location>
    <ligand>
        <name>pyridoxal 5'-phosphate</name>
        <dbReference type="ChEBI" id="CHEBI:597326"/>
    </ligand>
</feature>
<dbReference type="NCBIfam" id="NF003273">
    <property type="entry name" value="PRK04260.1"/>
    <property type="match status" value="1"/>
</dbReference>
<keyword evidence="5" id="KW-0963">Cytoplasm</keyword>
<gene>
    <name evidence="5 6" type="primary">argD</name>
    <name evidence="6" type="ORF">STRMA_1059</name>
</gene>
<dbReference type="FunFam" id="3.40.640.10:FF:000004">
    <property type="entry name" value="Acetylornithine aminotransferase"/>
    <property type="match status" value="1"/>
</dbReference>
<keyword evidence="7" id="KW-1185">Reference proteome</keyword>
<dbReference type="GO" id="GO:0006526">
    <property type="term" value="P:L-arginine biosynthetic process"/>
    <property type="evidence" value="ECO:0007669"/>
    <property type="project" value="UniProtKB-UniRule"/>
</dbReference>
<protein>
    <recommendedName>
        <fullName evidence="5">Acetylornithine aminotransferase</fullName>
        <shortName evidence="5">ACOAT</shortName>
        <ecNumber evidence="5">2.6.1.11</ecNumber>
    </recommendedName>
</protein>
<evidence type="ECO:0000313" key="7">
    <source>
        <dbReference type="Proteomes" id="UP000003573"/>
    </source>
</evidence>
<dbReference type="GO" id="GO:0030170">
    <property type="term" value="F:pyridoxal phosphate binding"/>
    <property type="evidence" value="ECO:0007669"/>
    <property type="project" value="InterPro"/>
</dbReference>
<comment type="subunit">
    <text evidence="5">Homodimer.</text>
</comment>
<organism evidence="6 7">
    <name type="scientific">Streptococcus macacae NCTC 11558</name>
    <dbReference type="NCBI Taxonomy" id="764298"/>
    <lineage>
        <taxon>Bacteria</taxon>
        <taxon>Bacillati</taxon>
        <taxon>Bacillota</taxon>
        <taxon>Bacilli</taxon>
        <taxon>Lactobacillales</taxon>
        <taxon>Streptococcaceae</taxon>
        <taxon>Streptococcus</taxon>
    </lineage>
</organism>
<keyword evidence="3 5" id="KW-0808">Transferase</keyword>
<dbReference type="NCBIfam" id="NF002325">
    <property type="entry name" value="PRK01278.1"/>
    <property type="match status" value="1"/>
</dbReference>
<comment type="similarity">
    <text evidence="5">Belongs to the class-III pyridoxal-phosphate-dependent aminotransferase family. ArgD subfamily.</text>
</comment>
<accession>G5JUR9</accession>
<dbReference type="Proteomes" id="UP000003573">
    <property type="component" value="Unassembled WGS sequence"/>
</dbReference>
<feature type="modified residue" description="N6-(pyridoxal phosphate)lysine" evidence="5">
    <location>
        <position position="247"/>
    </location>
</feature>
<dbReference type="InterPro" id="IPR005814">
    <property type="entry name" value="Aminotrans_3"/>
</dbReference>
<dbReference type="PANTHER" id="PTHR11986:SF79">
    <property type="entry name" value="ACETYLORNITHINE AMINOTRANSFERASE, MITOCHONDRIAL"/>
    <property type="match status" value="1"/>
</dbReference>
<comment type="catalytic activity">
    <reaction evidence="5">
        <text>N(2)-acetyl-L-ornithine + 2-oxoglutarate = N-acetyl-L-glutamate 5-semialdehyde + L-glutamate</text>
        <dbReference type="Rhea" id="RHEA:18049"/>
        <dbReference type="ChEBI" id="CHEBI:16810"/>
        <dbReference type="ChEBI" id="CHEBI:29123"/>
        <dbReference type="ChEBI" id="CHEBI:29985"/>
        <dbReference type="ChEBI" id="CHEBI:57805"/>
        <dbReference type="EC" id="2.6.1.11"/>
    </reaction>
</comment>
<comment type="miscellaneous">
    <text evidence="5">May also have succinyldiaminopimelate aminotransferase activity, thus carrying out the corresponding step in lysine biosynthesis.</text>
</comment>